<proteinExistence type="inferred from homology"/>
<dbReference type="CDD" id="cd00371">
    <property type="entry name" value="HMA"/>
    <property type="match status" value="1"/>
</dbReference>
<name>A6DUG8_9BACT</name>
<dbReference type="InterPro" id="IPR036163">
    <property type="entry name" value="HMA_dom_sf"/>
</dbReference>
<protein>
    <submittedName>
        <fullName evidence="8">Uncharacterized protein</fullName>
    </submittedName>
</protein>
<dbReference type="Pfam" id="PF03773">
    <property type="entry name" value="ArsP_1"/>
    <property type="match status" value="1"/>
</dbReference>
<dbReference type="Proteomes" id="UP000004947">
    <property type="component" value="Unassembled WGS sequence"/>
</dbReference>
<feature type="transmembrane region" description="Helical" evidence="7">
    <location>
        <begin position="179"/>
        <end position="196"/>
    </location>
</feature>
<feature type="transmembrane region" description="Helical" evidence="7">
    <location>
        <begin position="247"/>
        <end position="267"/>
    </location>
</feature>
<feature type="transmembrane region" description="Helical" evidence="7">
    <location>
        <begin position="124"/>
        <end position="144"/>
    </location>
</feature>
<evidence type="ECO:0000256" key="4">
    <source>
        <dbReference type="ARBA" id="ARBA00022692"/>
    </source>
</evidence>
<dbReference type="OrthoDB" id="9810876at2"/>
<dbReference type="GO" id="GO:0005886">
    <property type="term" value="C:plasma membrane"/>
    <property type="evidence" value="ECO:0007669"/>
    <property type="project" value="UniProtKB-SubCell"/>
</dbReference>
<feature type="transmembrane region" description="Helical" evidence="7">
    <location>
        <begin position="217"/>
        <end position="241"/>
    </location>
</feature>
<evidence type="ECO:0000256" key="5">
    <source>
        <dbReference type="ARBA" id="ARBA00022989"/>
    </source>
</evidence>
<organism evidence="8 9">
    <name type="scientific">Lentisphaera araneosa HTCC2155</name>
    <dbReference type="NCBI Taxonomy" id="313628"/>
    <lineage>
        <taxon>Bacteria</taxon>
        <taxon>Pseudomonadati</taxon>
        <taxon>Lentisphaerota</taxon>
        <taxon>Lentisphaeria</taxon>
        <taxon>Lentisphaerales</taxon>
        <taxon>Lentisphaeraceae</taxon>
        <taxon>Lentisphaera</taxon>
    </lineage>
</organism>
<dbReference type="InterPro" id="IPR005524">
    <property type="entry name" value="DUF318"/>
</dbReference>
<accession>A6DUG8</accession>
<sequence>MNNKFIKEYREDMNRFFESFWVLSQELAFPLFAGAAIAGLVHLFLDKEQMTKYLSGHKYAVVFKAVLFGLPLPLCSCGVLPLAISLRSKGLNKGAVNGFLVSTPQTGVDSFLVAASFFSWPFALIKLLLALVLGLITGLTSSFFDEDEEFVSEYEKKKNKKSNKLQAWWDHSLDVLQSIWFWLFIGLVISSLISLLTEQFKVNELMSSLALWQQMGLMLLVSLPLYVCATASIPIAMGFVIMGMHPAAALVFLIAGPASNAAVILPLSKILGWRHVMIQLIIVIIGSCLGAYYFSSYLSVVDPMGPSHHHESSSWYQVTAAVLLLSFFLKQIFEVCKDKFNQGPKQGDVESYSMDGINCQACVNKIKKASQTYSELQLVEVDKEKKFISFQADEKSRALFLSQLEDLGFTNIQKREP</sequence>
<dbReference type="STRING" id="313628.LNTAR_08308"/>
<reference evidence="8 9" key="1">
    <citation type="journal article" date="2010" name="J. Bacteriol.">
        <title>Genome sequence of Lentisphaera araneosa HTCC2155T, the type species of the order Lentisphaerales in the phylum Lentisphaerae.</title>
        <authorList>
            <person name="Thrash J.C."/>
            <person name="Cho J.C."/>
            <person name="Vergin K.L."/>
            <person name="Morris R.M."/>
            <person name="Giovannoni S.J."/>
        </authorList>
    </citation>
    <scope>NUCLEOTIDE SEQUENCE [LARGE SCALE GENOMIC DNA]</scope>
    <source>
        <strain evidence="8 9">HTCC2155</strain>
    </source>
</reference>
<feature type="transmembrane region" description="Helical" evidence="7">
    <location>
        <begin position="65"/>
        <end position="84"/>
    </location>
</feature>
<dbReference type="InterPro" id="IPR052923">
    <property type="entry name" value="UPF0718"/>
</dbReference>
<dbReference type="InterPro" id="IPR006121">
    <property type="entry name" value="HMA_dom"/>
</dbReference>
<evidence type="ECO:0000256" key="7">
    <source>
        <dbReference type="SAM" id="Phobius"/>
    </source>
</evidence>
<dbReference type="EMBL" id="ABCK01000057">
    <property type="protein sequence ID" value="EDM24718.1"/>
    <property type="molecule type" value="Genomic_DNA"/>
</dbReference>
<evidence type="ECO:0000313" key="9">
    <source>
        <dbReference type="Proteomes" id="UP000004947"/>
    </source>
</evidence>
<dbReference type="GO" id="GO:0046872">
    <property type="term" value="F:metal ion binding"/>
    <property type="evidence" value="ECO:0007669"/>
    <property type="project" value="InterPro"/>
</dbReference>
<dbReference type="eggNOG" id="COG0701">
    <property type="taxonomic scope" value="Bacteria"/>
</dbReference>
<feature type="transmembrane region" description="Helical" evidence="7">
    <location>
        <begin position="276"/>
        <end position="294"/>
    </location>
</feature>
<dbReference type="Gene3D" id="3.30.70.100">
    <property type="match status" value="1"/>
</dbReference>
<comment type="similarity">
    <text evidence="2">Belongs to the UPF0718 family.</text>
</comment>
<keyword evidence="4 7" id="KW-0812">Transmembrane</keyword>
<keyword evidence="9" id="KW-1185">Reference proteome</keyword>
<evidence type="ECO:0000256" key="6">
    <source>
        <dbReference type="ARBA" id="ARBA00023136"/>
    </source>
</evidence>
<gene>
    <name evidence="8" type="ORF">LNTAR_08308</name>
</gene>
<evidence type="ECO:0000256" key="1">
    <source>
        <dbReference type="ARBA" id="ARBA00004651"/>
    </source>
</evidence>
<dbReference type="PANTHER" id="PTHR34184:SF4">
    <property type="entry name" value="UPF0718 PROTEIN YCGR"/>
    <property type="match status" value="1"/>
</dbReference>
<dbReference type="AlphaFoldDB" id="A6DUG8"/>
<keyword evidence="6 7" id="KW-0472">Membrane</keyword>
<keyword evidence="5 7" id="KW-1133">Transmembrane helix</keyword>
<dbReference type="PANTHER" id="PTHR34184">
    <property type="entry name" value="UPF0718 PROTEIN YCGR"/>
    <property type="match status" value="1"/>
</dbReference>
<evidence type="ECO:0000313" key="8">
    <source>
        <dbReference type="EMBL" id="EDM24718.1"/>
    </source>
</evidence>
<comment type="caution">
    <text evidence="8">The sequence shown here is derived from an EMBL/GenBank/DDBJ whole genome shotgun (WGS) entry which is preliminary data.</text>
</comment>
<feature type="transmembrane region" description="Helical" evidence="7">
    <location>
        <begin position="20"/>
        <end position="45"/>
    </location>
</feature>
<dbReference type="PRINTS" id="PR00173">
    <property type="entry name" value="EDTRNSPORT"/>
</dbReference>
<evidence type="ECO:0000256" key="3">
    <source>
        <dbReference type="ARBA" id="ARBA00022475"/>
    </source>
</evidence>
<comment type="subcellular location">
    <subcellularLocation>
        <location evidence="1">Cell membrane</location>
        <topology evidence="1">Multi-pass membrane protein</topology>
    </subcellularLocation>
</comment>
<keyword evidence="3" id="KW-1003">Cell membrane</keyword>
<dbReference type="SUPFAM" id="SSF55008">
    <property type="entry name" value="HMA, heavy metal-associated domain"/>
    <property type="match status" value="1"/>
</dbReference>
<feature type="transmembrane region" description="Helical" evidence="7">
    <location>
        <begin position="314"/>
        <end position="333"/>
    </location>
</feature>
<evidence type="ECO:0000256" key="2">
    <source>
        <dbReference type="ARBA" id="ARBA00006386"/>
    </source>
</evidence>